<accession>A0A0D0BJJ1</accession>
<name>A0A0D0BJJ1_9AGAM</name>
<dbReference type="InParanoid" id="A0A0D0BJJ1"/>
<dbReference type="OrthoDB" id="10534912at2759"/>
<reference evidence="2" key="2">
    <citation type="submission" date="2015-01" db="EMBL/GenBank/DDBJ databases">
        <title>Evolutionary Origins and Diversification of the Mycorrhizal Mutualists.</title>
        <authorList>
            <consortium name="DOE Joint Genome Institute"/>
            <consortium name="Mycorrhizal Genomics Consortium"/>
            <person name="Kohler A."/>
            <person name="Kuo A."/>
            <person name="Nagy L.G."/>
            <person name="Floudas D."/>
            <person name="Copeland A."/>
            <person name="Barry K.W."/>
            <person name="Cichocki N."/>
            <person name="Veneault-Fourrey C."/>
            <person name="LaButti K."/>
            <person name="Lindquist E.A."/>
            <person name="Lipzen A."/>
            <person name="Lundell T."/>
            <person name="Morin E."/>
            <person name="Murat C."/>
            <person name="Riley R."/>
            <person name="Ohm R."/>
            <person name="Sun H."/>
            <person name="Tunlid A."/>
            <person name="Henrissat B."/>
            <person name="Grigoriev I.V."/>
            <person name="Hibbett D.S."/>
            <person name="Martin F."/>
        </authorList>
    </citation>
    <scope>NUCLEOTIDE SEQUENCE [LARGE SCALE GENOMIC DNA]</scope>
    <source>
        <strain evidence="2">UH-Slu-Lm8-n1</strain>
    </source>
</reference>
<gene>
    <name evidence="1" type="ORF">CY34DRAFT_800767</name>
</gene>
<evidence type="ECO:0000313" key="1">
    <source>
        <dbReference type="EMBL" id="KIK46077.1"/>
    </source>
</evidence>
<proteinExistence type="predicted"/>
<dbReference type="HOGENOM" id="CLU_2414762_0_0_1"/>
<protein>
    <submittedName>
        <fullName evidence="1">Uncharacterized protein</fullName>
    </submittedName>
</protein>
<dbReference type="Proteomes" id="UP000054485">
    <property type="component" value="Unassembled WGS sequence"/>
</dbReference>
<organism evidence="1 2">
    <name type="scientific">Suillus luteus UH-Slu-Lm8-n1</name>
    <dbReference type="NCBI Taxonomy" id="930992"/>
    <lineage>
        <taxon>Eukaryota</taxon>
        <taxon>Fungi</taxon>
        <taxon>Dikarya</taxon>
        <taxon>Basidiomycota</taxon>
        <taxon>Agaricomycotina</taxon>
        <taxon>Agaricomycetes</taxon>
        <taxon>Agaricomycetidae</taxon>
        <taxon>Boletales</taxon>
        <taxon>Suillineae</taxon>
        <taxon>Suillaceae</taxon>
        <taxon>Suillus</taxon>
    </lineage>
</organism>
<evidence type="ECO:0000313" key="2">
    <source>
        <dbReference type="Proteomes" id="UP000054485"/>
    </source>
</evidence>
<sequence length="92" mass="10160">MDLQLIDQSYHISLCREIIQNSQEDSQHNGVLFGGSALPNRSAENTTRRLSLGPSVVAALATLNIASQPSRHHHWQSHYCLHGPLALGRYSS</sequence>
<dbReference type="AlphaFoldDB" id="A0A0D0BJJ1"/>
<dbReference type="EMBL" id="KN835163">
    <property type="protein sequence ID" value="KIK46077.1"/>
    <property type="molecule type" value="Genomic_DNA"/>
</dbReference>
<keyword evidence="2" id="KW-1185">Reference proteome</keyword>
<reference evidence="1 2" key="1">
    <citation type="submission" date="2014-04" db="EMBL/GenBank/DDBJ databases">
        <authorList>
            <consortium name="DOE Joint Genome Institute"/>
            <person name="Kuo A."/>
            <person name="Ruytinx J."/>
            <person name="Rineau F."/>
            <person name="Colpaert J."/>
            <person name="Kohler A."/>
            <person name="Nagy L.G."/>
            <person name="Floudas D."/>
            <person name="Copeland A."/>
            <person name="Barry K.W."/>
            <person name="Cichocki N."/>
            <person name="Veneault-Fourrey C."/>
            <person name="LaButti K."/>
            <person name="Lindquist E.A."/>
            <person name="Lipzen A."/>
            <person name="Lundell T."/>
            <person name="Morin E."/>
            <person name="Murat C."/>
            <person name="Sun H."/>
            <person name="Tunlid A."/>
            <person name="Henrissat B."/>
            <person name="Grigoriev I.V."/>
            <person name="Hibbett D.S."/>
            <person name="Martin F."/>
            <person name="Nordberg H.P."/>
            <person name="Cantor M.N."/>
            <person name="Hua S.X."/>
        </authorList>
    </citation>
    <scope>NUCLEOTIDE SEQUENCE [LARGE SCALE GENOMIC DNA]</scope>
    <source>
        <strain evidence="1 2">UH-Slu-Lm8-n1</strain>
    </source>
</reference>